<evidence type="ECO:0000313" key="1">
    <source>
        <dbReference type="EMBL" id="ONK25986.1"/>
    </source>
</evidence>
<keyword evidence="4" id="KW-1185">Reference proteome</keyword>
<dbReference type="EMBL" id="MSPT01000019">
    <property type="protein sequence ID" value="ONK25986.1"/>
    <property type="molecule type" value="Genomic_DNA"/>
</dbReference>
<comment type="caution">
    <text evidence="1">The sequence shown here is derived from an EMBL/GenBank/DDBJ whole genome shotgun (WGS) entry which is preliminary data.</text>
</comment>
<proteinExistence type="predicted"/>
<organism evidence="1 3">
    <name type="scientific">Streptococcus azizii</name>
    <dbReference type="NCBI Taxonomy" id="1579424"/>
    <lineage>
        <taxon>Bacteria</taxon>
        <taxon>Bacillati</taxon>
        <taxon>Bacillota</taxon>
        <taxon>Bacilli</taxon>
        <taxon>Lactobacillales</taxon>
        <taxon>Streptococcaceae</taxon>
        <taxon>Streptococcus</taxon>
    </lineage>
</organism>
<evidence type="ECO:0000313" key="2">
    <source>
        <dbReference type="EMBL" id="ONK26383.1"/>
    </source>
</evidence>
<name>A0AB36JPJ5_9STRE</name>
<gene>
    <name evidence="2" type="ORF">BVE84_09400</name>
    <name evidence="1" type="ORF">BVE86_08575</name>
</gene>
<evidence type="ECO:0000313" key="4">
    <source>
        <dbReference type="Proteomes" id="UP000188946"/>
    </source>
</evidence>
<accession>A0AB36JPJ5</accession>
<dbReference type="Proteomes" id="UP000188600">
    <property type="component" value="Unassembled WGS sequence"/>
</dbReference>
<sequence length="77" mass="8809">MHDAYPYFLISKEACFQEKYFDFIEDVKIDLEISENMTYGIHGKAASWGDMIGGAEQIVTPFSGQDILDLGIMIQRR</sequence>
<dbReference type="AlphaFoldDB" id="A0AB36JPJ5"/>
<dbReference type="EMBL" id="MSPR01000023">
    <property type="protein sequence ID" value="ONK26383.1"/>
    <property type="molecule type" value="Genomic_DNA"/>
</dbReference>
<protein>
    <submittedName>
        <fullName evidence="1">Uncharacterized protein</fullName>
    </submittedName>
</protein>
<reference evidence="3 4" key="1">
    <citation type="submission" date="2016-12" db="EMBL/GenBank/DDBJ databases">
        <authorList>
            <person name="Gulvik C.A."/>
        </authorList>
    </citation>
    <scope>NUCLEOTIDE SEQUENCE [LARGE SCALE GENOMIC DNA]</scope>
    <source>
        <strain evidence="2 4">12-5202</strain>
        <strain evidence="1 3">12-5291</strain>
    </source>
</reference>
<dbReference type="Proteomes" id="UP000188946">
    <property type="component" value="Unassembled WGS sequence"/>
</dbReference>
<dbReference type="RefSeq" id="WP_076996756.1">
    <property type="nucleotide sequence ID" value="NZ_MSPR01000023.1"/>
</dbReference>
<evidence type="ECO:0000313" key="3">
    <source>
        <dbReference type="Proteomes" id="UP000188600"/>
    </source>
</evidence>